<comment type="caution">
    <text evidence="1">The sequence shown here is derived from an EMBL/GenBank/DDBJ whole genome shotgun (WGS) entry which is preliminary data.</text>
</comment>
<feature type="non-terminal residue" evidence="1">
    <location>
        <position position="134"/>
    </location>
</feature>
<dbReference type="Pfam" id="PF09911">
    <property type="entry name" value="DUF2140"/>
    <property type="match status" value="1"/>
</dbReference>
<name>A0A9D1QPF1_9LACO</name>
<sequence length="134" mass="14999">MKRSKKTTINWWKWAFLSLVAIIIIAAAALFRAYSANVPQSTVGQAAYANTDNSVQIDLTRQQLNALSDNYLDQFLKKSKIKYRFIVGPKYATVMGKTKFLGTSIQFSLNMVPERLHNGNVLLKAAGMNVGRLN</sequence>
<reference evidence="1" key="1">
    <citation type="journal article" date="2021" name="PeerJ">
        <title>Extensive microbial diversity within the chicken gut microbiome revealed by metagenomics and culture.</title>
        <authorList>
            <person name="Gilroy R."/>
            <person name="Ravi A."/>
            <person name="Getino M."/>
            <person name="Pursley I."/>
            <person name="Horton D.L."/>
            <person name="Alikhan N.F."/>
            <person name="Baker D."/>
            <person name="Gharbi K."/>
            <person name="Hall N."/>
            <person name="Watson M."/>
            <person name="Adriaenssens E.M."/>
            <person name="Foster-Nyarko E."/>
            <person name="Jarju S."/>
            <person name="Secka A."/>
            <person name="Antonio M."/>
            <person name="Oren A."/>
            <person name="Chaudhuri R.R."/>
            <person name="La Ragione R."/>
            <person name="Hildebrand F."/>
            <person name="Pallen M.J."/>
        </authorList>
    </citation>
    <scope>NUCLEOTIDE SEQUENCE</scope>
    <source>
        <strain evidence="1">ChiHejej3B27-2180</strain>
    </source>
</reference>
<dbReference type="InterPro" id="IPR018672">
    <property type="entry name" value="DUF2140"/>
</dbReference>
<gene>
    <name evidence="1" type="ORF">H9876_01920</name>
</gene>
<evidence type="ECO:0000313" key="2">
    <source>
        <dbReference type="Proteomes" id="UP000886878"/>
    </source>
</evidence>
<dbReference type="AlphaFoldDB" id="A0A9D1QPF1"/>
<protein>
    <submittedName>
        <fullName evidence="1">YpmS family protein</fullName>
    </submittedName>
</protein>
<accession>A0A9D1QPF1</accession>
<dbReference type="Proteomes" id="UP000886878">
    <property type="component" value="Unassembled WGS sequence"/>
</dbReference>
<reference evidence="1" key="2">
    <citation type="submission" date="2021-04" db="EMBL/GenBank/DDBJ databases">
        <authorList>
            <person name="Gilroy R."/>
        </authorList>
    </citation>
    <scope>NUCLEOTIDE SEQUENCE</scope>
    <source>
        <strain evidence="1">ChiHejej3B27-2180</strain>
    </source>
</reference>
<organism evidence="1 2">
    <name type="scientific">Candidatus Limosilactobacillus merdipullorum</name>
    <dbReference type="NCBI Taxonomy" id="2838653"/>
    <lineage>
        <taxon>Bacteria</taxon>
        <taxon>Bacillati</taxon>
        <taxon>Bacillota</taxon>
        <taxon>Bacilli</taxon>
        <taxon>Lactobacillales</taxon>
        <taxon>Lactobacillaceae</taxon>
        <taxon>Limosilactobacillus</taxon>
    </lineage>
</organism>
<dbReference type="EMBL" id="DXGK01000035">
    <property type="protein sequence ID" value="HIW70129.1"/>
    <property type="molecule type" value="Genomic_DNA"/>
</dbReference>
<evidence type="ECO:0000313" key="1">
    <source>
        <dbReference type="EMBL" id="HIW70129.1"/>
    </source>
</evidence>
<proteinExistence type="predicted"/>